<sequence>MLSKKIDAAQVQDGRDQPEIEWPACLDFAVSYGMGRHIDSDDALSERFSWTVEPRYRGLFWPWRESMTVLDARYMRVDLIGMIEELAGLECWPSSLLDEVLATAVRAPLSALLPDLYHFNERLSAARAEAATRTALDQSQWGHTDDH</sequence>
<protein>
    <submittedName>
        <fullName evidence="1">Uncharacterized protein</fullName>
    </submittedName>
</protein>
<comment type="caution">
    <text evidence="1">The sequence shown here is derived from an EMBL/GenBank/DDBJ whole genome shotgun (WGS) entry which is preliminary data.</text>
</comment>
<keyword evidence="2" id="KW-1185">Reference proteome</keyword>
<gene>
    <name evidence="1" type="ORF">HHL24_17060</name>
</gene>
<name>A0A848IHD8_9BURK</name>
<accession>A0A848IHD8</accession>
<dbReference type="Proteomes" id="UP000544134">
    <property type="component" value="Unassembled WGS sequence"/>
</dbReference>
<proteinExistence type="predicted"/>
<dbReference type="EMBL" id="JABBGJ010000017">
    <property type="protein sequence ID" value="NML99638.1"/>
    <property type="molecule type" value="Genomic_DNA"/>
</dbReference>
<organism evidence="1 2">
    <name type="scientific">Paraburkholderia polaris</name>
    <dbReference type="NCBI Taxonomy" id="2728848"/>
    <lineage>
        <taxon>Bacteria</taxon>
        <taxon>Pseudomonadati</taxon>
        <taxon>Pseudomonadota</taxon>
        <taxon>Betaproteobacteria</taxon>
        <taxon>Burkholderiales</taxon>
        <taxon>Burkholderiaceae</taxon>
        <taxon>Paraburkholderia</taxon>
    </lineage>
</organism>
<reference evidence="1 2" key="1">
    <citation type="submission" date="2020-04" db="EMBL/GenBank/DDBJ databases">
        <title>Paraburkholderia sp. RP-4-7 isolated from soil.</title>
        <authorList>
            <person name="Dahal R.H."/>
        </authorList>
    </citation>
    <scope>NUCLEOTIDE SEQUENCE [LARGE SCALE GENOMIC DNA]</scope>
    <source>
        <strain evidence="1 2">RP-4-7</strain>
    </source>
</reference>
<evidence type="ECO:0000313" key="2">
    <source>
        <dbReference type="Proteomes" id="UP000544134"/>
    </source>
</evidence>
<evidence type="ECO:0000313" key="1">
    <source>
        <dbReference type="EMBL" id="NML99638.1"/>
    </source>
</evidence>
<dbReference type="RefSeq" id="WP_169486613.1">
    <property type="nucleotide sequence ID" value="NZ_JABBGJ010000017.1"/>
</dbReference>
<dbReference type="AlphaFoldDB" id="A0A848IHD8"/>